<feature type="region of interest" description="Disordered" evidence="8">
    <location>
        <begin position="692"/>
        <end position="715"/>
    </location>
</feature>
<dbReference type="SMART" id="SM00055">
    <property type="entry name" value="FCH"/>
    <property type="match status" value="1"/>
</dbReference>
<dbReference type="InterPro" id="IPR008936">
    <property type="entry name" value="Rho_GTPase_activation_prot"/>
</dbReference>
<dbReference type="Pfam" id="PF00611">
    <property type="entry name" value="FCH"/>
    <property type="match status" value="1"/>
</dbReference>
<feature type="domain" description="Rho-GAP" evidence="10">
    <location>
        <begin position="486"/>
        <end position="670"/>
    </location>
</feature>
<feature type="coiled-coil region" evidence="7">
    <location>
        <begin position="359"/>
        <end position="386"/>
    </location>
</feature>
<dbReference type="InterPro" id="IPR027267">
    <property type="entry name" value="AH/BAR_dom_sf"/>
</dbReference>
<dbReference type="SMART" id="SM00324">
    <property type="entry name" value="RhoGAP"/>
    <property type="match status" value="1"/>
</dbReference>
<feature type="domain" description="F-BAR" evidence="11">
    <location>
        <begin position="18"/>
        <end position="314"/>
    </location>
</feature>
<keyword evidence="13" id="KW-1185">Reference proteome</keyword>
<organism evidence="12 13">
    <name type="scientific">Anabas testudineus</name>
    <name type="common">Climbing perch</name>
    <name type="synonym">Anthias testudineus</name>
    <dbReference type="NCBI Taxonomy" id="64144"/>
    <lineage>
        <taxon>Eukaryota</taxon>
        <taxon>Metazoa</taxon>
        <taxon>Chordata</taxon>
        <taxon>Craniata</taxon>
        <taxon>Vertebrata</taxon>
        <taxon>Euteleostomi</taxon>
        <taxon>Actinopterygii</taxon>
        <taxon>Neopterygii</taxon>
        <taxon>Teleostei</taxon>
        <taxon>Neoteleostei</taxon>
        <taxon>Acanthomorphata</taxon>
        <taxon>Anabantaria</taxon>
        <taxon>Anabantiformes</taxon>
        <taxon>Anabantoidei</taxon>
        <taxon>Anabantidae</taxon>
        <taxon>Anabas</taxon>
    </lineage>
</organism>
<dbReference type="CDD" id="cd04383">
    <property type="entry name" value="RhoGAP_srGAP"/>
    <property type="match status" value="1"/>
</dbReference>
<dbReference type="AlphaFoldDB" id="A0A7N6C4A0"/>
<dbReference type="Proteomes" id="UP000265040">
    <property type="component" value="Chromosome 5"/>
</dbReference>
<feature type="compositionally biased region" description="Low complexity" evidence="8">
    <location>
        <begin position="993"/>
        <end position="1005"/>
    </location>
</feature>
<dbReference type="InterPro" id="IPR031160">
    <property type="entry name" value="F_BAR_dom"/>
</dbReference>
<evidence type="ECO:0000256" key="2">
    <source>
        <dbReference type="ARBA" id="ARBA00022468"/>
    </source>
</evidence>
<dbReference type="PROSITE" id="PS51741">
    <property type="entry name" value="F_BAR"/>
    <property type="match status" value="1"/>
</dbReference>
<evidence type="ECO:0000313" key="13">
    <source>
        <dbReference type="Proteomes" id="UP000265040"/>
    </source>
</evidence>
<dbReference type="GO" id="GO:0007165">
    <property type="term" value="P:signal transduction"/>
    <property type="evidence" value="ECO:0007669"/>
    <property type="project" value="InterPro"/>
</dbReference>
<dbReference type="PROSITE" id="PS50002">
    <property type="entry name" value="SH3"/>
    <property type="match status" value="1"/>
</dbReference>
<dbReference type="Gene3D" id="1.20.1270.60">
    <property type="entry name" value="Arfaptin homology (AH) domain/BAR domain"/>
    <property type="match status" value="1"/>
</dbReference>
<gene>
    <name evidence="12" type="primary">SRGAP3</name>
</gene>
<dbReference type="FunFam" id="1.10.555.10:FF:000010">
    <property type="entry name" value="SLIT-ROBO Rho GTPase-activating protein 1 isoform 2"/>
    <property type="match status" value="1"/>
</dbReference>
<dbReference type="FunFam" id="1.20.1270.60:FF:000020">
    <property type="entry name" value="SLIT-ROBO Rho GTPase activating protein 3"/>
    <property type="match status" value="1"/>
</dbReference>
<feature type="compositionally biased region" description="Basic and acidic residues" evidence="8">
    <location>
        <begin position="896"/>
        <end position="906"/>
    </location>
</feature>
<keyword evidence="4 6" id="KW-0175">Coiled coil</keyword>
<evidence type="ECO:0000256" key="3">
    <source>
        <dbReference type="ARBA" id="ARBA00022553"/>
    </source>
</evidence>
<feature type="region of interest" description="Disordered" evidence="8">
    <location>
        <begin position="784"/>
        <end position="923"/>
    </location>
</feature>
<dbReference type="PROSITE" id="PS50238">
    <property type="entry name" value="RHOGAP"/>
    <property type="match status" value="1"/>
</dbReference>
<evidence type="ECO:0008006" key="14">
    <source>
        <dbReference type="Google" id="ProtNLM"/>
    </source>
</evidence>
<dbReference type="PANTHER" id="PTHR14166">
    <property type="entry name" value="SLIT-ROBO RHO GTPASE ACTIVATING PROTEIN"/>
    <property type="match status" value="1"/>
</dbReference>
<reference evidence="12" key="1">
    <citation type="submission" date="2021-04" db="EMBL/GenBank/DDBJ databases">
        <authorList>
            <consortium name="Wellcome Sanger Institute Data Sharing"/>
        </authorList>
    </citation>
    <scope>NUCLEOTIDE SEQUENCE [LARGE SCALE GENOMIC DNA]</scope>
</reference>
<keyword evidence="1 5" id="KW-0728">SH3 domain</keyword>
<dbReference type="Gene3D" id="1.10.555.10">
    <property type="entry name" value="Rho GTPase activation protein"/>
    <property type="match status" value="1"/>
</dbReference>
<dbReference type="GO" id="GO:0005096">
    <property type="term" value="F:GTPase activator activity"/>
    <property type="evidence" value="ECO:0007669"/>
    <property type="project" value="UniProtKB-KW"/>
</dbReference>
<dbReference type="InterPro" id="IPR035648">
    <property type="entry name" value="srGAP1/2/3_SH3"/>
</dbReference>
<dbReference type="SUPFAM" id="SSF48350">
    <property type="entry name" value="GTPase activation domain, GAP"/>
    <property type="match status" value="1"/>
</dbReference>
<keyword evidence="2" id="KW-0343">GTPase activation</keyword>
<evidence type="ECO:0000259" key="10">
    <source>
        <dbReference type="PROSITE" id="PS50238"/>
    </source>
</evidence>
<feature type="region of interest" description="Disordered" evidence="8">
    <location>
        <begin position="959"/>
        <end position="1080"/>
    </location>
</feature>
<feature type="compositionally biased region" description="Pro residues" evidence="8">
    <location>
        <begin position="1023"/>
        <end position="1032"/>
    </location>
</feature>
<dbReference type="CDD" id="cd11955">
    <property type="entry name" value="SH3_srGAP1-3"/>
    <property type="match status" value="1"/>
</dbReference>
<accession>A0A7N6C4A0</accession>
<dbReference type="InterPro" id="IPR051627">
    <property type="entry name" value="SLIT-ROBO_RhoGAP"/>
</dbReference>
<dbReference type="Ensembl" id="ENSATET00000037922.2">
    <property type="protein sequence ID" value="ENSATEP00000071675.2"/>
    <property type="gene ID" value="ENSATEG00000005283.3"/>
</dbReference>
<dbReference type="InterPro" id="IPR001452">
    <property type="entry name" value="SH3_domain"/>
</dbReference>
<evidence type="ECO:0000256" key="7">
    <source>
        <dbReference type="SAM" id="Coils"/>
    </source>
</evidence>
<dbReference type="InterPro" id="IPR001060">
    <property type="entry name" value="FCH_dom"/>
</dbReference>
<proteinExistence type="predicted"/>
<feature type="compositionally biased region" description="Polar residues" evidence="8">
    <location>
        <begin position="784"/>
        <end position="794"/>
    </location>
</feature>
<feature type="region of interest" description="Disordered" evidence="8">
    <location>
        <begin position="205"/>
        <end position="224"/>
    </location>
</feature>
<dbReference type="SMART" id="SM00326">
    <property type="entry name" value="SH3"/>
    <property type="match status" value="1"/>
</dbReference>
<protein>
    <recommendedName>
        <fullName evidence="14">SLIT-ROBO Rho GTPase activating protein 3</fullName>
    </recommendedName>
</protein>
<dbReference type="Pfam" id="PF00018">
    <property type="entry name" value="SH3_1"/>
    <property type="match status" value="1"/>
</dbReference>
<reference evidence="12" key="2">
    <citation type="submission" date="2025-08" db="UniProtKB">
        <authorList>
            <consortium name="Ensembl"/>
        </authorList>
    </citation>
    <scope>IDENTIFICATION</scope>
</reference>
<feature type="domain" description="SH3" evidence="9">
    <location>
        <begin position="718"/>
        <end position="777"/>
    </location>
</feature>
<dbReference type="InterPro" id="IPR036028">
    <property type="entry name" value="SH3-like_dom_sf"/>
</dbReference>
<feature type="compositionally biased region" description="Basic and acidic residues" evidence="8">
    <location>
        <begin position="874"/>
        <end position="883"/>
    </location>
</feature>
<dbReference type="SUPFAM" id="SSF103657">
    <property type="entry name" value="BAR/IMD domain-like"/>
    <property type="match status" value="1"/>
</dbReference>
<evidence type="ECO:0000256" key="4">
    <source>
        <dbReference type="ARBA" id="ARBA00023054"/>
    </source>
</evidence>
<dbReference type="InterPro" id="IPR000198">
    <property type="entry name" value="RhoGAP_dom"/>
</dbReference>
<feature type="compositionally biased region" description="Polar residues" evidence="8">
    <location>
        <begin position="1057"/>
        <end position="1080"/>
    </location>
</feature>
<dbReference type="GeneTree" id="ENSGT00950000182824"/>
<name>A0A7N6C4A0_ANATE</name>
<reference evidence="12" key="3">
    <citation type="submission" date="2025-09" db="UniProtKB">
        <authorList>
            <consortium name="Ensembl"/>
        </authorList>
    </citation>
    <scope>IDENTIFICATION</scope>
</reference>
<dbReference type="SUPFAM" id="SSF50044">
    <property type="entry name" value="SH3-domain"/>
    <property type="match status" value="1"/>
</dbReference>
<sequence>MSSTRFKKDKEIIGDYETQVKEIRNQLVEQFKCLEQQSESRIQLLQDLQEFFRRKAEIELEYSRSLEKLAERFSSKIRSSREHQQFKKDQHLLSSVNCWYLVLNQIRRESRDHATLSDIYTNNVIVRLAQIGEDVIRLFKKSKDIGIQMHEELVKVTNELYTVMKTYHMYHTESISAESKLKDAEKQEEKQFSKSGDLNVNLLRHEDRQPRRSSVRKIEKMKEKRQAKYSENKLKCTKARNDYLLNLAATNAVVAKYYIHDVSDMIDCCDLGYHASLARAFRTYLSAEYNLETSRHEGLDIIENAVDNLDSRSDKHKIMDMHNQVFCPPMRFEYLPHMGDEVCQVSAQQPVQTELLMRYHQLQSRLATLKIENEEVRKTLDATMQTLQDMLTVEDFDVSDAFQHSRSTESIKSVASESYMSKLNVAKRRSNQQETEMFYFSKFKEYLNGSNLIIKLQAKHDLLKQTLGEGERAECGTTRGRRNARTRIQDSGQPIPLVVESCIRYINLYGLQQQGIFRVPGSQVEVNDIKNSFERGEDPLIDDQNEHDINSVAGVLKLYFRGLENPLFPKERFLDFISTIKLESGAERAHHIQQIIVTLPRTIIIVMRYLFAFLNHLSQYSDENMMDSYNLAICFGPTLMPIPDGQDPVACQAHVNEVIKTIIIHNEVIFPSQRELDGPMYEKCMTGGEEYCDSPHSEPGTIDEADNGTEPHTSDEEVEQIEAIAKFDYVGRSPRELSFKKGASLLLYHRASEDWWEGRHNGVDGLIPHQYIVVQDMDDAFSDNLSQKADSEASSGPLLDEKGSSKNDAPSPCEQSPDYSFGGGMGRVRLRSDGAAIPRRRSGPETHSPTRVADTPPRAAACPSSPHKMSISKARMESPEKRRLGTFGSAGSINYGDRKAYPEGHPLRPVPGATRHSSLGDHKSLETEALAEDIEKTMTTALHELRELERQNTVKQAPDVVLDTLEPMKNPVSSEPGSPLHTIMIRDPDAAMRRSSSSTSEMMTTFKPALSARLVGAQLRPPSMRPVRPPPTQHRSSSSSSSGVGSPAVTPTEKIFPSNNASAGSNLNTSSDAGDKSGTM</sequence>
<evidence type="ECO:0000313" key="12">
    <source>
        <dbReference type="Ensembl" id="ENSATEP00000071675.2"/>
    </source>
</evidence>
<dbReference type="Gene3D" id="2.30.30.40">
    <property type="entry name" value="SH3 Domains"/>
    <property type="match status" value="1"/>
</dbReference>
<evidence type="ECO:0000256" key="8">
    <source>
        <dbReference type="SAM" id="MobiDB-lite"/>
    </source>
</evidence>
<evidence type="ECO:0000256" key="6">
    <source>
        <dbReference type="PROSITE-ProRule" id="PRU01077"/>
    </source>
</evidence>
<evidence type="ECO:0000256" key="5">
    <source>
        <dbReference type="PROSITE-ProRule" id="PRU00192"/>
    </source>
</evidence>
<evidence type="ECO:0000259" key="11">
    <source>
        <dbReference type="PROSITE" id="PS51741"/>
    </source>
</evidence>
<evidence type="ECO:0000256" key="1">
    <source>
        <dbReference type="ARBA" id="ARBA00022443"/>
    </source>
</evidence>
<dbReference type="FunFam" id="2.30.30.40:FF:000005">
    <property type="entry name" value="SLIT-ROBO Rho GTPase-activating protein 1 isoform 2"/>
    <property type="match status" value="1"/>
</dbReference>
<dbReference type="Pfam" id="PF00620">
    <property type="entry name" value="RhoGAP"/>
    <property type="match status" value="1"/>
</dbReference>
<evidence type="ECO:0000259" key="9">
    <source>
        <dbReference type="PROSITE" id="PS50002"/>
    </source>
</evidence>
<keyword evidence="3" id="KW-0597">Phosphoprotein</keyword>